<reference evidence="10 11" key="1">
    <citation type="submission" date="2018-07" db="EMBL/GenBank/DDBJ databases">
        <title>The complete nuclear genome of the prasinophyte Chloropicon primus (CCMP1205).</title>
        <authorList>
            <person name="Pombert J.-F."/>
            <person name="Otis C."/>
            <person name="Turmel M."/>
            <person name="Lemieux C."/>
        </authorList>
    </citation>
    <scope>NUCLEOTIDE SEQUENCE [LARGE SCALE GENOMIC DNA]</scope>
    <source>
        <strain evidence="10 11">CCMP1205</strain>
    </source>
</reference>
<dbReference type="PANTHER" id="PTHR15415">
    <property type="entry name" value="MITOFILIN"/>
    <property type="match status" value="1"/>
</dbReference>
<keyword evidence="6" id="KW-0496">Mitochondrion</keyword>
<gene>
    <name evidence="10" type="ORF">A3770_02p13290</name>
</gene>
<evidence type="ECO:0000256" key="6">
    <source>
        <dbReference type="ARBA" id="ARBA00023128"/>
    </source>
</evidence>
<comment type="subcellular location">
    <subcellularLocation>
        <location evidence="1">Mitochondrion inner membrane</location>
    </subcellularLocation>
</comment>
<keyword evidence="8" id="KW-0175">Coiled coil</keyword>
<keyword evidence="11" id="KW-1185">Reference proteome</keyword>
<dbReference type="PANTHER" id="PTHR15415:SF7">
    <property type="entry name" value="MICOS COMPLEX SUBUNIT MIC60"/>
    <property type="match status" value="1"/>
</dbReference>
<dbReference type="AlphaFoldDB" id="A0A5B8MEW1"/>
<evidence type="ECO:0000256" key="3">
    <source>
        <dbReference type="ARBA" id="ARBA00022692"/>
    </source>
</evidence>
<evidence type="ECO:0000313" key="11">
    <source>
        <dbReference type="Proteomes" id="UP000316726"/>
    </source>
</evidence>
<dbReference type="Proteomes" id="UP000316726">
    <property type="component" value="Chromosome 2"/>
</dbReference>
<evidence type="ECO:0000256" key="8">
    <source>
        <dbReference type="SAM" id="Coils"/>
    </source>
</evidence>
<keyword evidence="5" id="KW-1133">Transmembrane helix</keyword>
<comment type="similarity">
    <text evidence="2">Belongs to the MICOS complex subunit Mic60 family.</text>
</comment>
<sequence length="761" mass="81728">MWRRIAKVAEEVSLVEARRGKASAASTLKGITSCACRETQQNLNQGGGPIVPSCRGYSSVGGPEGVKPNLLQHKPTKAERKPVAEAASVLSEASTGTNSKTKWLLHPQLPVDVRAVGALVAGASGFYLYNLDGDTAKPKVEEELQVERGFEEDDVDASVTILDERLSPEEEAEDVTAELAVAQNMEEEVEEVVASEEEASAPVSAVAPEEAGEGGNVPEEQPAAAVASEEGEEVDPDQAKQAELVANLLQDVLTGKVVEEVQDQTSTSVQDEAAEVQRSAGGEDAVGEASSTSEPAPLHVADLEAKEGSAPSPEDVVEAAAELAMSHEEASEEVAGEEATEPVVEAAAELAMSHEEASEEIVGEEGTEPATEPVTMEEGSSPVIDDVAVETRDEQTECTVLSQDEVAVEEEVPPPPQIGEDPREIVWKKIEAQNLVSDAVSKGEDPGENWELYGAMHRQAAHDAEVFNSMIMEIVKQYEEEIDDIIGDLRRMESNKEKLESDISQLAIQHREDLRAEYVRGEVRRLESNKKQAEEYLRTTAKAMVREREIMLGQLDEARMKLNSLKVAFSKRSEEGKRGNDSHQLAQAVLSIKHKTGEGLPFADALEVLGPLAKDDEFIALVVASIPSHVAEKGAMSSTQLQEWFWEVEKDAARVALLPAEGAGFLSTMLSYAASFARVREDSSGEADAEGGVESALSAARALITDGKFYESAALLEKSFGSTSAMAIFSEWVQAARDRARVDQAVMVLEASAVTKAKSLS</sequence>
<organism evidence="10 11">
    <name type="scientific">Chloropicon primus</name>
    <dbReference type="NCBI Taxonomy" id="1764295"/>
    <lineage>
        <taxon>Eukaryota</taxon>
        <taxon>Viridiplantae</taxon>
        <taxon>Chlorophyta</taxon>
        <taxon>Chloropicophyceae</taxon>
        <taxon>Chloropicales</taxon>
        <taxon>Chloropicaceae</taxon>
        <taxon>Chloropicon</taxon>
    </lineage>
</organism>
<keyword evidence="7" id="KW-0472">Membrane</keyword>
<feature type="compositionally biased region" description="Acidic residues" evidence="9">
    <location>
        <begin position="357"/>
        <end position="367"/>
    </location>
</feature>
<dbReference type="Pfam" id="PF09731">
    <property type="entry name" value="Mitofilin"/>
    <property type="match status" value="1"/>
</dbReference>
<feature type="region of interest" description="Disordered" evidence="9">
    <location>
        <begin position="263"/>
        <end position="383"/>
    </location>
</feature>
<evidence type="ECO:0000313" key="10">
    <source>
        <dbReference type="EMBL" id="QDZ18811.1"/>
    </source>
</evidence>
<keyword evidence="3" id="KW-0812">Transmembrane</keyword>
<dbReference type="OrthoDB" id="515755at2759"/>
<proteinExistence type="inferred from homology"/>
<protein>
    <recommendedName>
        <fullName evidence="12">MICOS complex subunit MIC60</fullName>
    </recommendedName>
</protein>
<feature type="compositionally biased region" description="Low complexity" evidence="9">
    <location>
        <begin position="200"/>
        <end position="209"/>
    </location>
</feature>
<dbReference type="GO" id="GO:0061617">
    <property type="term" value="C:MICOS complex"/>
    <property type="evidence" value="ECO:0007669"/>
    <property type="project" value="TreeGrafter"/>
</dbReference>
<evidence type="ECO:0000256" key="2">
    <source>
        <dbReference type="ARBA" id="ARBA00010877"/>
    </source>
</evidence>
<evidence type="ECO:0000256" key="7">
    <source>
        <dbReference type="ARBA" id="ARBA00023136"/>
    </source>
</evidence>
<feature type="coiled-coil region" evidence="8">
    <location>
        <begin position="475"/>
        <end position="543"/>
    </location>
</feature>
<accession>A0A5B8MEW1</accession>
<evidence type="ECO:0000256" key="9">
    <source>
        <dbReference type="SAM" id="MobiDB-lite"/>
    </source>
</evidence>
<evidence type="ECO:0000256" key="1">
    <source>
        <dbReference type="ARBA" id="ARBA00004273"/>
    </source>
</evidence>
<dbReference type="InterPro" id="IPR019133">
    <property type="entry name" value="MIC60"/>
</dbReference>
<evidence type="ECO:0000256" key="5">
    <source>
        <dbReference type="ARBA" id="ARBA00022989"/>
    </source>
</evidence>
<feature type="region of interest" description="Disordered" evidence="9">
    <location>
        <begin position="195"/>
        <end position="242"/>
    </location>
</feature>
<keyword evidence="4" id="KW-0999">Mitochondrion inner membrane</keyword>
<feature type="compositionally biased region" description="Low complexity" evidence="9">
    <location>
        <begin position="216"/>
        <end position="228"/>
    </location>
</feature>
<feature type="compositionally biased region" description="Acidic residues" evidence="9">
    <location>
        <begin position="330"/>
        <end position="340"/>
    </location>
</feature>
<evidence type="ECO:0008006" key="12">
    <source>
        <dbReference type="Google" id="ProtNLM"/>
    </source>
</evidence>
<name>A0A5B8MEW1_9CHLO</name>
<feature type="compositionally biased region" description="Low complexity" evidence="9">
    <location>
        <begin position="341"/>
        <end position="351"/>
    </location>
</feature>
<evidence type="ECO:0000256" key="4">
    <source>
        <dbReference type="ARBA" id="ARBA00022792"/>
    </source>
</evidence>
<dbReference type="GO" id="GO:0042407">
    <property type="term" value="P:cristae formation"/>
    <property type="evidence" value="ECO:0007669"/>
    <property type="project" value="TreeGrafter"/>
</dbReference>
<dbReference type="EMBL" id="CP031035">
    <property type="protein sequence ID" value="QDZ18811.1"/>
    <property type="molecule type" value="Genomic_DNA"/>
</dbReference>